<dbReference type="PANTHER" id="PTHR47779">
    <property type="entry name" value="SYNTHASE (CCG-9), PUTATIVE (AFU_ORTHOLOGUE AFUA_3G12100)-RELATED"/>
    <property type="match status" value="1"/>
</dbReference>
<dbReference type="PANTHER" id="PTHR47779:SF1">
    <property type="entry name" value="SYNTHASE (CCG-9), PUTATIVE (AFU_ORTHOLOGUE AFUA_3G12100)-RELATED"/>
    <property type="match status" value="1"/>
</dbReference>
<name>A0ABT5EFE7_9BACT</name>
<dbReference type="Pfam" id="PF00534">
    <property type="entry name" value="Glycos_transf_1"/>
    <property type="match status" value="1"/>
</dbReference>
<dbReference type="GO" id="GO:0016757">
    <property type="term" value="F:glycosyltransferase activity"/>
    <property type="evidence" value="ECO:0007669"/>
    <property type="project" value="UniProtKB-KW"/>
</dbReference>
<reference evidence="2 3" key="1">
    <citation type="submission" date="2022-11" db="EMBL/GenBank/DDBJ databases">
        <title>Minimal conservation of predation-associated metabolite biosynthetic gene clusters underscores biosynthetic potential of Myxococcota including descriptions for ten novel species: Archangium lansinium sp. nov., Myxococcus landrumus sp. nov., Nannocystis bai.</title>
        <authorList>
            <person name="Ahearne A."/>
            <person name="Stevens C."/>
            <person name="Dowd S."/>
        </authorList>
    </citation>
    <scope>NUCLEOTIDE SEQUENCE [LARGE SCALE GENOMIC DNA]</scope>
    <source>
        <strain evidence="2 3">RJM3</strain>
    </source>
</reference>
<dbReference type="RefSeq" id="WP_271915744.1">
    <property type="nucleotide sequence ID" value="NZ_JAQNDO010000001.1"/>
</dbReference>
<evidence type="ECO:0000313" key="3">
    <source>
        <dbReference type="Proteomes" id="UP001221411"/>
    </source>
</evidence>
<keyword evidence="2" id="KW-0808">Transferase</keyword>
<evidence type="ECO:0000259" key="1">
    <source>
        <dbReference type="Pfam" id="PF00534"/>
    </source>
</evidence>
<evidence type="ECO:0000313" key="2">
    <source>
        <dbReference type="EMBL" id="MDC0740543.1"/>
    </source>
</evidence>
<dbReference type="EC" id="2.4.-.-" evidence="2"/>
<gene>
    <name evidence="2" type="ORF">POL67_04245</name>
</gene>
<sequence length="101" mass="10930">MQKSLHEGFGLTVTEAMWKARPVIASAVGGIQDQIEDGVSGVLLRDPADLDTFAGELHRVLADRALAERLGVAARARVRERFLGIRHLVQYGAIIGRLLAA</sequence>
<dbReference type="Gene3D" id="3.40.50.2000">
    <property type="entry name" value="Glycogen Phosphorylase B"/>
    <property type="match status" value="1"/>
</dbReference>
<feature type="domain" description="Glycosyl transferase family 1" evidence="1">
    <location>
        <begin position="3"/>
        <end position="76"/>
    </location>
</feature>
<comment type="caution">
    <text evidence="2">The sequence shown here is derived from an EMBL/GenBank/DDBJ whole genome shotgun (WGS) entry which is preliminary data.</text>
</comment>
<protein>
    <submittedName>
        <fullName evidence="2">Glycosyltransferase</fullName>
        <ecNumber evidence="2">2.4.-.-</ecNumber>
    </submittedName>
</protein>
<accession>A0ABT5EFE7</accession>
<organism evidence="2 3">
    <name type="scientific">Polyangium mundeleinium</name>
    <dbReference type="NCBI Taxonomy" id="2995306"/>
    <lineage>
        <taxon>Bacteria</taxon>
        <taxon>Pseudomonadati</taxon>
        <taxon>Myxococcota</taxon>
        <taxon>Polyangia</taxon>
        <taxon>Polyangiales</taxon>
        <taxon>Polyangiaceae</taxon>
        <taxon>Polyangium</taxon>
    </lineage>
</organism>
<keyword evidence="2" id="KW-0328">Glycosyltransferase</keyword>
<dbReference type="Proteomes" id="UP001221411">
    <property type="component" value="Unassembled WGS sequence"/>
</dbReference>
<dbReference type="InterPro" id="IPR052078">
    <property type="entry name" value="Trehalose_Metab_GTase"/>
</dbReference>
<keyword evidence="3" id="KW-1185">Reference proteome</keyword>
<dbReference type="EMBL" id="JAQNDO010000001">
    <property type="protein sequence ID" value="MDC0740543.1"/>
    <property type="molecule type" value="Genomic_DNA"/>
</dbReference>
<dbReference type="SUPFAM" id="SSF53756">
    <property type="entry name" value="UDP-Glycosyltransferase/glycogen phosphorylase"/>
    <property type="match status" value="1"/>
</dbReference>
<proteinExistence type="predicted"/>
<dbReference type="InterPro" id="IPR001296">
    <property type="entry name" value="Glyco_trans_1"/>
</dbReference>